<evidence type="ECO:0000256" key="4">
    <source>
        <dbReference type="ARBA" id="ARBA00022729"/>
    </source>
</evidence>
<dbReference type="OMA" id="FKLDHEW"/>
<reference evidence="9" key="1">
    <citation type="journal article" date="2015" name="Proc. Natl. Acad. Sci. U.S.A.">
        <title>Genome sequencing of adzuki bean (Vigna angularis) provides insight into high starch and low fat accumulation and domestication.</title>
        <authorList>
            <person name="Yang K."/>
            <person name="Tian Z."/>
            <person name="Chen C."/>
            <person name="Luo L."/>
            <person name="Zhao B."/>
            <person name="Wang Z."/>
            <person name="Yu L."/>
            <person name="Li Y."/>
            <person name="Sun Y."/>
            <person name="Li W."/>
            <person name="Chen Y."/>
            <person name="Li Y."/>
            <person name="Zhang Y."/>
            <person name="Ai D."/>
            <person name="Zhao J."/>
            <person name="Shang C."/>
            <person name="Ma Y."/>
            <person name="Wu B."/>
            <person name="Wang M."/>
            <person name="Gao L."/>
            <person name="Sun D."/>
            <person name="Zhang P."/>
            <person name="Guo F."/>
            <person name="Wang W."/>
            <person name="Li Y."/>
            <person name="Wang J."/>
            <person name="Varshney R.K."/>
            <person name="Wang J."/>
            <person name="Ling H.Q."/>
            <person name="Wan P."/>
        </authorList>
    </citation>
    <scope>NUCLEOTIDE SEQUENCE</scope>
    <source>
        <strain evidence="9">cv. Jingnong 6</strain>
    </source>
</reference>
<dbReference type="AlphaFoldDB" id="A0A0L9UIN4"/>
<accession>A0A0L9UIN4</accession>
<dbReference type="GO" id="GO:0006506">
    <property type="term" value="P:GPI anchor biosynthetic process"/>
    <property type="evidence" value="ECO:0007669"/>
    <property type="project" value="UniProtKB-KW"/>
</dbReference>
<dbReference type="PANTHER" id="PTHR13148">
    <property type="entry name" value="PER1-RELATED"/>
    <property type="match status" value="1"/>
</dbReference>
<dbReference type="Pfam" id="PF04080">
    <property type="entry name" value="Per1"/>
    <property type="match status" value="1"/>
</dbReference>
<sequence length="228" mass="25799">MLHCYVIVFVLVFSPFIAISNASAGDADPRYRNCVKQCDESGCIAKRCFPNCKISADEVPVIGPPWGIYCETIERLYNFSAVALIGYSLILAILRSFNVKDEATRVMIPAPLISFVATHIMYLNFFKLDHEWNFKVCLAMSVAQLATWAIWGAVSHHPARWKLRFAVLISGLAVSLQIYDFPPYEGHVDAQALRNAITVPLTYLWWNFIRDDAAFLTSERLKNSKKSK</sequence>
<feature type="signal peptide" evidence="7">
    <location>
        <begin position="1"/>
        <end position="22"/>
    </location>
</feature>
<protein>
    <recommendedName>
        <fullName evidence="7">Post-GPI attachment to proteins factor 3</fullName>
    </recommendedName>
</protein>
<dbReference type="EMBL" id="CM003375">
    <property type="protein sequence ID" value="KOM42623.1"/>
    <property type="molecule type" value="Genomic_DNA"/>
</dbReference>
<dbReference type="InterPro" id="IPR007217">
    <property type="entry name" value="Per1-like"/>
</dbReference>
<evidence type="ECO:0000256" key="3">
    <source>
        <dbReference type="ARBA" id="ARBA00022692"/>
    </source>
</evidence>
<evidence type="ECO:0000256" key="2">
    <source>
        <dbReference type="ARBA" id="ARBA00022502"/>
    </source>
</evidence>
<evidence type="ECO:0000256" key="5">
    <source>
        <dbReference type="ARBA" id="ARBA00022989"/>
    </source>
</evidence>
<dbReference type="GO" id="GO:0000139">
    <property type="term" value="C:Golgi membrane"/>
    <property type="evidence" value="ECO:0007669"/>
    <property type="project" value="UniProtKB-SubCell"/>
</dbReference>
<dbReference type="GO" id="GO:0005789">
    <property type="term" value="C:endoplasmic reticulum membrane"/>
    <property type="evidence" value="ECO:0007669"/>
    <property type="project" value="TreeGrafter"/>
</dbReference>
<comment type="function">
    <text evidence="7">Involved in the lipid remodeling steps of GPI-anchor maturation.</text>
</comment>
<comment type="caution">
    <text evidence="7">Lacks conserved residue(s) required for the propagation of feature annotation.</text>
</comment>
<comment type="subcellular location">
    <subcellularLocation>
        <location evidence="1">Endomembrane system</location>
        <topology evidence="1">Multi-pass membrane protein</topology>
    </subcellularLocation>
    <subcellularLocation>
        <location evidence="7">Golgi apparatus membrane</location>
        <topology evidence="7">Multi-pass membrane protein</topology>
    </subcellularLocation>
</comment>
<evidence type="ECO:0000313" key="9">
    <source>
        <dbReference type="Proteomes" id="UP000053144"/>
    </source>
</evidence>
<organism evidence="8 9">
    <name type="scientific">Phaseolus angularis</name>
    <name type="common">Azuki bean</name>
    <name type="synonym">Vigna angularis</name>
    <dbReference type="NCBI Taxonomy" id="3914"/>
    <lineage>
        <taxon>Eukaryota</taxon>
        <taxon>Viridiplantae</taxon>
        <taxon>Streptophyta</taxon>
        <taxon>Embryophyta</taxon>
        <taxon>Tracheophyta</taxon>
        <taxon>Spermatophyta</taxon>
        <taxon>Magnoliopsida</taxon>
        <taxon>eudicotyledons</taxon>
        <taxon>Gunneridae</taxon>
        <taxon>Pentapetalae</taxon>
        <taxon>rosids</taxon>
        <taxon>fabids</taxon>
        <taxon>Fabales</taxon>
        <taxon>Fabaceae</taxon>
        <taxon>Papilionoideae</taxon>
        <taxon>50 kb inversion clade</taxon>
        <taxon>NPAAA clade</taxon>
        <taxon>indigoferoid/millettioid clade</taxon>
        <taxon>Phaseoleae</taxon>
        <taxon>Vigna</taxon>
    </lineage>
</organism>
<gene>
    <name evidence="8" type="ORF">LR48_Vigan05g022700</name>
</gene>
<keyword evidence="6 7" id="KW-0472">Membrane</keyword>
<dbReference type="STRING" id="3914.A0A0L9UIN4"/>
<evidence type="ECO:0000256" key="1">
    <source>
        <dbReference type="ARBA" id="ARBA00004127"/>
    </source>
</evidence>
<keyword evidence="5 7" id="KW-1133">Transmembrane helix</keyword>
<evidence type="ECO:0000256" key="7">
    <source>
        <dbReference type="RuleBase" id="RU365066"/>
    </source>
</evidence>
<evidence type="ECO:0000313" key="8">
    <source>
        <dbReference type="EMBL" id="KOM42623.1"/>
    </source>
</evidence>
<comment type="similarity">
    <text evidence="7">Belongs to the PGAP3 family.</text>
</comment>
<evidence type="ECO:0000256" key="6">
    <source>
        <dbReference type="ARBA" id="ARBA00023136"/>
    </source>
</evidence>
<proteinExistence type="inferred from homology"/>
<dbReference type="GO" id="GO:0016788">
    <property type="term" value="F:hydrolase activity, acting on ester bonds"/>
    <property type="evidence" value="ECO:0007669"/>
    <property type="project" value="TreeGrafter"/>
</dbReference>
<keyword evidence="3 7" id="KW-0812">Transmembrane</keyword>
<feature type="transmembrane region" description="Helical" evidence="7">
    <location>
        <begin position="76"/>
        <end position="94"/>
    </location>
</feature>
<feature type="transmembrane region" description="Helical" evidence="7">
    <location>
        <begin position="106"/>
        <end position="126"/>
    </location>
</feature>
<keyword evidence="2 7" id="KW-0337">GPI-anchor biosynthesis</keyword>
<dbReference type="Gramene" id="KOM42623">
    <property type="protein sequence ID" value="KOM42623"/>
    <property type="gene ID" value="LR48_Vigan05g022700"/>
</dbReference>
<name>A0A0L9UIN4_PHAAN</name>
<keyword evidence="4 7" id="KW-0732">Signal</keyword>
<keyword evidence="7" id="KW-0333">Golgi apparatus</keyword>
<dbReference type="Proteomes" id="UP000053144">
    <property type="component" value="Chromosome 5"/>
</dbReference>
<feature type="chain" id="PRO_5016477175" description="Post-GPI attachment to proteins factor 3" evidence="7">
    <location>
        <begin position="23"/>
        <end position="228"/>
    </location>
</feature>
<dbReference type="PANTHER" id="PTHR13148:SF0">
    <property type="entry name" value="POST-GPI ATTACHMENT TO PROTEINS FACTOR 3"/>
    <property type="match status" value="1"/>
</dbReference>